<accession>A0A9P4NBU8</accession>
<evidence type="ECO:0008006" key="3">
    <source>
        <dbReference type="Google" id="ProtNLM"/>
    </source>
</evidence>
<comment type="caution">
    <text evidence="1">The sequence shown here is derived from an EMBL/GenBank/DDBJ whole genome shotgun (WGS) entry which is preliminary data.</text>
</comment>
<dbReference type="AlphaFoldDB" id="A0A9P4NBU8"/>
<sequence length="257" mass="29451">MSILLPLYVYPTAGAWDPLYSAAKKYPDVDFTVIINPCSGPCMGSLPDQYYLNEVPKLHNYRNIRTLGYVATNYANKELSSVLAEIDTYANWPRLTNNTKFRVEGIFFDETPSEYVSYKYEYLDRASKYVRNGTRFRDRFVVHNPGLISPSLLASPSILQNSYMNLTDITVIFEETFSKFIDKPTFEALQAHRLRKSKLAVILHSMPNVAKRFLDFVVEQVEDAADWVFLTDISVKDEYYHGFGGLFEGVVRAVDRG</sequence>
<dbReference type="PANTHER" id="PTHR35040">
    <property type="match status" value="1"/>
</dbReference>
<dbReference type="EMBL" id="ML986579">
    <property type="protein sequence ID" value="KAF2270333.1"/>
    <property type="molecule type" value="Genomic_DNA"/>
</dbReference>
<evidence type="ECO:0000313" key="2">
    <source>
        <dbReference type="Proteomes" id="UP000800093"/>
    </source>
</evidence>
<evidence type="ECO:0000313" key="1">
    <source>
        <dbReference type="EMBL" id="KAF2270333.1"/>
    </source>
</evidence>
<organism evidence="1 2">
    <name type="scientific">Lojkania enalia</name>
    <dbReference type="NCBI Taxonomy" id="147567"/>
    <lineage>
        <taxon>Eukaryota</taxon>
        <taxon>Fungi</taxon>
        <taxon>Dikarya</taxon>
        <taxon>Ascomycota</taxon>
        <taxon>Pezizomycotina</taxon>
        <taxon>Dothideomycetes</taxon>
        <taxon>Pleosporomycetidae</taxon>
        <taxon>Pleosporales</taxon>
        <taxon>Pleosporales incertae sedis</taxon>
        <taxon>Lojkania</taxon>
    </lineage>
</organism>
<protein>
    <recommendedName>
        <fullName evidence="3">Spherulation-specific family 4</fullName>
    </recommendedName>
</protein>
<keyword evidence="2" id="KW-1185">Reference proteome</keyword>
<proteinExistence type="predicted"/>
<dbReference type="OrthoDB" id="5342184at2759"/>
<dbReference type="PANTHER" id="PTHR35040:SF7">
    <property type="entry name" value="FIBRONECTIN TYPE-III DOMAIN-CONTAINING PROTEIN-RELATED"/>
    <property type="match status" value="1"/>
</dbReference>
<dbReference type="Pfam" id="PF12138">
    <property type="entry name" value="Spherulin4"/>
    <property type="match status" value="1"/>
</dbReference>
<reference evidence="2" key="1">
    <citation type="journal article" date="2020" name="Stud. Mycol.">
        <title>101 Dothideomycetes genomes: A test case for predicting lifestyles and emergence of pathogens.</title>
        <authorList>
            <person name="Haridas S."/>
            <person name="Albert R."/>
            <person name="Binder M."/>
            <person name="Bloem J."/>
            <person name="LaButti K."/>
            <person name="Salamov A."/>
            <person name="Andreopoulos B."/>
            <person name="Baker S."/>
            <person name="Barry K."/>
            <person name="Bills G."/>
            <person name="Bluhm B."/>
            <person name="Cannon C."/>
            <person name="Castanera R."/>
            <person name="Culley D."/>
            <person name="Daum C."/>
            <person name="Ezra D."/>
            <person name="Gonzalez J."/>
            <person name="Henrissat B."/>
            <person name="Kuo A."/>
            <person name="Liang C."/>
            <person name="Lipzen A."/>
            <person name="Lutzoni F."/>
            <person name="Magnuson J."/>
            <person name="Mondo S."/>
            <person name="Nolan M."/>
            <person name="Ohm R."/>
            <person name="Pangilinan J."/>
            <person name="Park H.-J."/>
            <person name="Ramirez L."/>
            <person name="Alfaro M."/>
            <person name="Sun H."/>
            <person name="Tritt A."/>
            <person name="Yoshinaga Y."/>
            <person name="Zwiers L.-H."/>
            <person name="Turgeon B."/>
            <person name="Goodwin S."/>
            <person name="Spatafora J."/>
            <person name="Crous P."/>
            <person name="Grigoriev I."/>
        </authorList>
    </citation>
    <scope>NUCLEOTIDE SEQUENCE [LARGE SCALE GENOMIC DNA]</scope>
    <source>
        <strain evidence="2">CBS 304.66</strain>
    </source>
</reference>
<dbReference type="Proteomes" id="UP000800093">
    <property type="component" value="Unassembled WGS sequence"/>
</dbReference>
<dbReference type="InterPro" id="IPR021986">
    <property type="entry name" value="Spherulin4"/>
</dbReference>
<gene>
    <name evidence="1" type="ORF">CC78DRAFT_595915</name>
</gene>
<name>A0A9P4NBU8_9PLEO</name>